<evidence type="ECO:0000313" key="2">
    <source>
        <dbReference type="EMBL" id="VVU95281.1"/>
    </source>
</evidence>
<dbReference type="InterPro" id="IPR000477">
    <property type="entry name" value="RT_dom"/>
</dbReference>
<dbReference type="InterPro" id="IPR043128">
    <property type="entry name" value="Rev_trsase/Diguanyl_cyclase"/>
</dbReference>
<gene>
    <name evidence="2" type="ORF">CPAV1605_1029</name>
</gene>
<accession>A0A5E8CJ50</accession>
<dbReference type="PROSITE" id="PS50878">
    <property type="entry name" value="RT_POL"/>
    <property type="match status" value="1"/>
</dbReference>
<keyword evidence="2" id="KW-0548">Nucleotidyltransferase</keyword>
<proteinExistence type="predicted"/>
<evidence type="ECO:0000259" key="1">
    <source>
        <dbReference type="PROSITE" id="PS50878"/>
    </source>
</evidence>
<dbReference type="EMBL" id="CABVLZ010000004">
    <property type="protein sequence ID" value="VVU95281.1"/>
    <property type="molecule type" value="Genomic_DNA"/>
</dbReference>
<name>A0A5E8CJ50_9ZZZZ</name>
<dbReference type="AlphaFoldDB" id="A0A5E8CJ50"/>
<keyword evidence="2" id="KW-0695">RNA-directed DNA polymerase</keyword>
<dbReference type="GO" id="GO:0003964">
    <property type="term" value="F:RNA-directed DNA polymerase activity"/>
    <property type="evidence" value="ECO:0007669"/>
    <property type="project" value="UniProtKB-KW"/>
</dbReference>
<dbReference type="InterPro" id="IPR043502">
    <property type="entry name" value="DNA/RNA_pol_sf"/>
</dbReference>
<protein>
    <submittedName>
        <fullName evidence="2">Reverse transcriptase (RNA-dependent DNA polymerase)</fullName>
    </submittedName>
</protein>
<dbReference type="SUPFAM" id="SSF56672">
    <property type="entry name" value="DNA/RNA polymerases"/>
    <property type="match status" value="1"/>
</dbReference>
<reference evidence="2" key="1">
    <citation type="submission" date="2019-09" db="EMBL/GenBank/DDBJ databases">
        <authorList>
            <person name="Needham M D."/>
        </authorList>
    </citation>
    <scope>NUCLEOTIDE SEQUENCE</scope>
</reference>
<sequence>MQIKEVTFVYKNLEDATDILINLPGIDFNLDCVQNIFKFLEKKKIAIEGEKITILGNHLSNIKEIYGTNTIFKLNKFITTLNLGNISELIYNKMFLNIEKFSNSGPNSKLPSKELNNQFINIYLDNNLNKIFTDSEVIDYLNNKFYSDNDKLTESNNIDFKKFSKELYDITENNIKLIFCRSINLETLDKPNRKIKTASFLNKSFTYRSKTIEDFFNNILGIKSTNQRNLLVNCFLDLQVYKSIRPELMNKINKVSIILNYKKNSKFDINNYRLIFLHSNIFKILDNCLCMEFADYLKDKNILPNPKVLINPIHVLVPTHWIPKAISRVKNTNNSILLDISSAYDNTSYDLIDNDFRVFLKSKKNISPENVDIFLDSYFFLIKNRKFKYNNNNITVSKGVPTGLASSGIIFSLIMEMILNRCELKLKEANLKHKIKNKKGDYLMLAYMDDVYLEIYDKDPKNIKLIIETFVDTMSSPPFNYTVNTSKCKISSDLLSIFNESSIDSNFIKNMEKLEFGDAFLGYFFANSAKDYLFYTFKQMKKRYPNGNMKDFMRICHKKKYNLLTPKEIEFRRRITGFLNFKIKGLQNFGYNIKIYELPNLLKTLYNKDLDSICHEIDTKIISTS</sequence>
<dbReference type="Pfam" id="PF00078">
    <property type="entry name" value="RVT_1"/>
    <property type="match status" value="1"/>
</dbReference>
<keyword evidence="2" id="KW-0808">Transferase</keyword>
<dbReference type="Gene3D" id="3.30.70.270">
    <property type="match status" value="1"/>
</dbReference>
<feature type="domain" description="Reverse transcriptase" evidence="1">
    <location>
        <begin position="241"/>
        <end position="525"/>
    </location>
</feature>
<organism evidence="2">
    <name type="scientific">seawater metagenome</name>
    <dbReference type="NCBI Taxonomy" id="1561972"/>
    <lineage>
        <taxon>unclassified sequences</taxon>
        <taxon>metagenomes</taxon>
        <taxon>ecological metagenomes</taxon>
    </lineage>
</organism>